<evidence type="ECO:0000256" key="13">
    <source>
        <dbReference type="SAM" id="MobiDB-lite"/>
    </source>
</evidence>
<evidence type="ECO:0000256" key="2">
    <source>
        <dbReference type="ARBA" id="ARBA00009584"/>
    </source>
</evidence>
<keyword evidence="6" id="KW-0999">Mitochondrion inner membrane</keyword>
<evidence type="ECO:0000256" key="6">
    <source>
        <dbReference type="ARBA" id="ARBA00022792"/>
    </source>
</evidence>
<evidence type="ECO:0000256" key="7">
    <source>
        <dbReference type="ARBA" id="ARBA00022989"/>
    </source>
</evidence>
<feature type="domain" description="EF-hand" evidence="15">
    <location>
        <begin position="755"/>
        <end position="790"/>
    </location>
</feature>
<dbReference type="GO" id="GO:0043022">
    <property type="term" value="F:ribosome binding"/>
    <property type="evidence" value="ECO:0007669"/>
    <property type="project" value="InterPro"/>
</dbReference>
<dbReference type="PANTHER" id="PTHR14009">
    <property type="entry name" value="LEUCINE ZIPPER-EF-HAND CONTAINING TRANSMEMBRANE PROTEIN"/>
    <property type="match status" value="1"/>
</dbReference>
<dbReference type="GO" id="GO:0005743">
    <property type="term" value="C:mitochondrial inner membrane"/>
    <property type="evidence" value="ECO:0007669"/>
    <property type="project" value="UniProtKB-SubCell"/>
</dbReference>
<keyword evidence="8 11" id="KW-0496">Mitochondrion</keyword>
<dbReference type="RefSeq" id="XP_022342887.1">
    <property type="nucleotide sequence ID" value="XM_022487179.1"/>
</dbReference>
<evidence type="ECO:0000313" key="18">
    <source>
        <dbReference type="RefSeq" id="XP_022342887.1"/>
    </source>
</evidence>
<dbReference type="GO" id="GO:0015297">
    <property type="term" value="F:antiporter activity"/>
    <property type="evidence" value="ECO:0007669"/>
    <property type="project" value="UniProtKB-KW"/>
</dbReference>
<keyword evidence="5 14" id="KW-0812">Transmembrane</keyword>
<evidence type="ECO:0000259" key="16">
    <source>
        <dbReference type="PROSITE" id="PS51758"/>
    </source>
</evidence>
<sequence length="858" mass="99009">MPYRYISCTSPITFSNGFLRKLAPLSSCHGLQARASRGRSTHNRYFYTSHKLTSKLSYRPHSNGWNENKQFIQNCNYYKTNYVICCAPNRPSPGVDLMCVRNYHISTVLFNEEGKNGKSPTQSESKGDNSQKAETTKVTSSSEKTKEVGPPAKKKLSTRIIEELKHYYHGFKLLFKEIRMSTRYMIDVVIFRKSLKRREFKQVIRSTFDILRILPMVVLIVIPFMEFAIPFIIKFFPSLLPSTFQPKKTDDMRLKVLKAKIEMTKNMVETIKNHPLISKKTSTAEDFANFVANVRTKGIQPTTDEIVKYAKFFEDELTLENLSRQQLQAMCRVLDLPPMGMDSFLRFSLRMKLKRLKIDDNMIQQEGVESLTIPELQAANRERGMRALGVSEGRLRSQLQQWLDLHLDKNIPASLLLFSRALYLPETLSTEEQLKESIINLPETMTSKEKIAEALAKKEKLKAEEEKMKVEAEKVKVGAEKVPEVTEEVPVLADFKERVDKYDKEATKKRVLKIWNLIRELGEENRKEHRKFFEEYNEYLKEGEKKTVTTETTEAVPAKVTDKAAPTPQEEKVIATGEAQAAESIMATQGDTQTDPALMLESQPGEELKDLDDEITTEDLEGIEDALYEAAKERAVDLEKEEREEDLEDCEEDVDELKAVVLQEGDVNSRNASKLWKMVNKAVDKLDKQIDDFHDIKDEIQVEIDTREVRLKKSPELQTDLEKREEILSELKKRKKSVISINEMLLAMKRIKKIPDDVRLQKIVQVLDEDRDGRIELVHALKVIELLGKDNMKLNPKQVSEVTRLVQQELLREEKETLKDKAETQKDQAKTLHTEEFQSKGDNSDQETKDSDKKKEKQ</sequence>
<keyword evidence="4" id="KW-0050">Antiport</keyword>
<organism evidence="17 18">
    <name type="scientific">Crassostrea virginica</name>
    <name type="common">Eastern oyster</name>
    <dbReference type="NCBI Taxonomy" id="6565"/>
    <lineage>
        <taxon>Eukaryota</taxon>
        <taxon>Metazoa</taxon>
        <taxon>Spiralia</taxon>
        <taxon>Lophotrochozoa</taxon>
        <taxon>Mollusca</taxon>
        <taxon>Bivalvia</taxon>
        <taxon>Autobranchia</taxon>
        <taxon>Pteriomorphia</taxon>
        <taxon>Ostreida</taxon>
        <taxon>Ostreoidea</taxon>
        <taxon>Ostreidae</taxon>
        <taxon>Crassostrea</taxon>
    </lineage>
</organism>
<feature type="transmembrane region" description="Helical" evidence="14">
    <location>
        <begin position="210"/>
        <end position="233"/>
    </location>
</feature>
<evidence type="ECO:0000256" key="8">
    <source>
        <dbReference type="ARBA" id="ARBA00023128"/>
    </source>
</evidence>
<dbReference type="GO" id="GO:0030003">
    <property type="term" value="P:intracellular monoatomic cation homeostasis"/>
    <property type="evidence" value="ECO:0007669"/>
    <property type="project" value="TreeGrafter"/>
</dbReference>
<dbReference type="PROSITE" id="PS50222">
    <property type="entry name" value="EF_HAND_2"/>
    <property type="match status" value="1"/>
</dbReference>
<evidence type="ECO:0000256" key="10">
    <source>
        <dbReference type="ARBA" id="ARBA00031360"/>
    </source>
</evidence>
<dbReference type="InterPro" id="IPR033122">
    <property type="entry name" value="LETM1-like_RBD"/>
</dbReference>
<dbReference type="Proteomes" id="UP000694844">
    <property type="component" value="Chromosome 5"/>
</dbReference>
<feature type="compositionally biased region" description="Basic and acidic residues" evidence="13">
    <location>
        <begin position="125"/>
        <end position="135"/>
    </location>
</feature>
<evidence type="ECO:0000256" key="11">
    <source>
        <dbReference type="PROSITE-ProRule" id="PRU01094"/>
    </source>
</evidence>
<feature type="region of interest" description="Disordered" evidence="13">
    <location>
        <begin position="114"/>
        <end position="152"/>
    </location>
</feature>
<keyword evidence="12" id="KW-0175">Coiled coil</keyword>
<gene>
    <name evidence="18" type="primary">LOC111136376</name>
</gene>
<keyword evidence="7 14" id="KW-1133">Transmembrane helix</keyword>
<feature type="region of interest" description="Disordered" evidence="13">
    <location>
        <begin position="816"/>
        <end position="858"/>
    </location>
</feature>
<dbReference type="OrthoDB" id="624114at2759"/>
<name>A0A8B8ESJ4_CRAVI</name>
<dbReference type="InterPro" id="IPR011992">
    <property type="entry name" value="EF-hand-dom_pair"/>
</dbReference>
<protein>
    <recommendedName>
        <fullName evidence="3">Mitochondrial proton/calcium exchanger protein</fullName>
    </recommendedName>
    <alternativeName>
        <fullName evidence="10">Leucine zipper-EF-hand-containing transmembrane protein 1</fullName>
    </alternativeName>
</protein>
<keyword evidence="9 14" id="KW-0472">Membrane</keyword>
<proteinExistence type="inferred from homology"/>
<keyword evidence="17" id="KW-1185">Reference proteome</keyword>
<dbReference type="SUPFAM" id="SSF47473">
    <property type="entry name" value="EF-hand"/>
    <property type="match status" value="1"/>
</dbReference>
<dbReference type="PANTHER" id="PTHR14009:SF1">
    <property type="entry name" value="MITOCHONDRIAL PROTON_CALCIUM EXCHANGER PROTEIN"/>
    <property type="match status" value="1"/>
</dbReference>
<dbReference type="InterPro" id="IPR002048">
    <property type="entry name" value="EF_hand_dom"/>
</dbReference>
<dbReference type="Pfam" id="PF07766">
    <property type="entry name" value="LETM1_RBD"/>
    <property type="match status" value="1"/>
</dbReference>
<evidence type="ECO:0000256" key="12">
    <source>
        <dbReference type="SAM" id="Coils"/>
    </source>
</evidence>
<accession>A0A8B8ESJ4</accession>
<dbReference type="GO" id="GO:0005509">
    <property type="term" value="F:calcium ion binding"/>
    <property type="evidence" value="ECO:0007669"/>
    <property type="project" value="InterPro"/>
</dbReference>
<reference evidence="18" key="1">
    <citation type="submission" date="2025-08" db="UniProtKB">
        <authorList>
            <consortium name="RefSeq"/>
        </authorList>
    </citation>
    <scope>IDENTIFICATION</scope>
    <source>
        <tissue evidence="18">Whole sample</tissue>
    </source>
</reference>
<feature type="coiled-coil region" evidence="12">
    <location>
        <begin position="444"/>
        <end position="475"/>
    </location>
</feature>
<evidence type="ECO:0000256" key="9">
    <source>
        <dbReference type="ARBA" id="ARBA00023136"/>
    </source>
</evidence>
<evidence type="ECO:0000256" key="5">
    <source>
        <dbReference type="ARBA" id="ARBA00022692"/>
    </source>
</evidence>
<comment type="similarity">
    <text evidence="2">Belongs to the LETM1 family.</text>
</comment>
<dbReference type="KEGG" id="cvn:111136376"/>
<dbReference type="AlphaFoldDB" id="A0A8B8ESJ4"/>
<evidence type="ECO:0000256" key="4">
    <source>
        <dbReference type="ARBA" id="ARBA00022449"/>
    </source>
</evidence>
<evidence type="ECO:0000259" key="15">
    <source>
        <dbReference type="PROSITE" id="PS50222"/>
    </source>
</evidence>
<feature type="domain" description="Letm1 RBD" evidence="16">
    <location>
        <begin position="255"/>
        <end position="511"/>
    </location>
</feature>
<comment type="subcellular location">
    <subcellularLocation>
        <location evidence="1">Mitochondrion inner membrane</location>
        <topology evidence="1">Single-pass membrane protein</topology>
    </subcellularLocation>
</comment>
<dbReference type="PROSITE" id="PS51758">
    <property type="entry name" value="LETM1_RBD"/>
    <property type="match status" value="1"/>
</dbReference>
<evidence type="ECO:0000256" key="3">
    <source>
        <dbReference type="ARBA" id="ARBA00020557"/>
    </source>
</evidence>
<keyword evidence="4" id="KW-0813">Transport</keyword>
<evidence type="ECO:0000313" key="17">
    <source>
        <dbReference type="Proteomes" id="UP000694844"/>
    </source>
</evidence>
<dbReference type="InterPro" id="IPR044202">
    <property type="entry name" value="LETM1/MDM38-like"/>
</dbReference>
<evidence type="ECO:0000256" key="1">
    <source>
        <dbReference type="ARBA" id="ARBA00004434"/>
    </source>
</evidence>
<evidence type="ECO:0000256" key="14">
    <source>
        <dbReference type="SAM" id="Phobius"/>
    </source>
</evidence>
<feature type="coiled-coil region" evidence="12">
    <location>
        <begin position="628"/>
        <end position="660"/>
    </location>
</feature>
<dbReference type="GeneID" id="111136376"/>